<name>A0A6P8T6T2_GYMAC</name>
<evidence type="ECO:0000313" key="4">
    <source>
        <dbReference type="RefSeq" id="XP_034059418.1"/>
    </source>
</evidence>
<dbReference type="KEGG" id="gacu:117538029"/>
<protein>
    <submittedName>
        <fullName evidence="3 4">Uncharacterized protein LOC117538029 isoform X1</fullName>
    </submittedName>
</protein>
<evidence type="ECO:0000313" key="2">
    <source>
        <dbReference type="Proteomes" id="UP000515161"/>
    </source>
</evidence>
<accession>A0A6P8T6T2</accession>
<dbReference type="SUPFAM" id="SSF53098">
    <property type="entry name" value="Ribonuclease H-like"/>
    <property type="match status" value="1"/>
</dbReference>
<keyword evidence="2" id="KW-1185">Reference proteome</keyword>
<dbReference type="PANTHER" id="PTHR46791">
    <property type="entry name" value="EXPRESSED PROTEIN"/>
    <property type="match status" value="1"/>
</dbReference>
<dbReference type="AlphaFoldDB" id="A0A6P8T6T2"/>
<dbReference type="RefSeq" id="XP_034059418.1">
    <property type="nucleotide sequence ID" value="XM_034203527.1"/>
</dbReference>
<dbReference type="GO" id="GO:0003676">
    <property type="term" value="F:nucleic acid binding"/>
    <property type="evidence" value="ECO:0007669"/>
    <property type="project" value="InterPro"/>
</dbReference>
<dbReference type="InterPro" id="IPR036397">
    <property type="entry name" value="RNaseH_sf"/>
</dbReference>
<dbReference type="RefSeq" id="XP_034059417.1">
    <property type="nucleotide sequence ID" value="XM_034203526.1"/>
</dbReference>
<dbReference type="InterPro" id="IPR058913">
    <property type="entry name" value="Integrase_dom_put"/>
</dbReference>
<dbReference type="PANTHER" id="PTHR46791:SF13">
    <property type="entry name" value="CLR5 DOMAIN-CONTAINING PROTEIN"/>
    <property type="match status" value="1"/>
</dbReference>
<proteinExistence type="predicted"/>
<sequence length="463" mass="53753">MDTFTEHILCKIGRRVLTLQYLNNIFSFLFCRLKATLLSDVQFNCHITTPPTNTKLSSLYSALHQFAALLTTMPAEPDLDDLIKLYFRLSLSNKEILAILAHTNHIVISVRTLKRICKRLNLFRRKNQSDLEEVLAFVQHEIMTNGQMQGYRWLHLRAIQQGLVVSQDSIRRIIKLVDPQGVELRRAHRLRRRQYRCRGPNALWHMDGYDKLKPYGIAINGCIDGFSRYVLWMEAYITNSDPKVVASYFIKTVSGIGGCPERIRADRSTENVSVEEMQMFLRRNHPDSFAGERSFLYGRSTANQRIEGWWGILRKQSAQFWMNLFQTLQEDGHFTGDFLDTSLIQFCYLNLVQDELDEVVNTWNSHKIRPRSTDDTAFGRPVIMYSFPELHSAEDRLKPIAMEEVNLCMLECTPKGQFPCDETVFELCCLLMAENGWDDPADPFAAADLYILLRDEIRRQVFD</sequence>
<dbReference type="Proteomes" id="UP000515161">
    <property type="component" value="Unplaced"/>
</dbReference>
<dbReference type="Pfam" id="PF24764">
    <property type="entry name" value="rva_4"/>
    <property type="match status" value="1"/>
</dbReference>
<evidence type="ECO:0000259" key="1">
    <source>
        <dbReference type="Pfam" id="PF24764"/>
    </source>
</evidence>
<gene>
    <name evidence="3 4" type="primary">LOC117538029</name>
</gene>
<organism evidence="2 4">
    <name type="scientific">Gymnodraco acuticeps</name>
    <name type="common">Antarctic dragonfish</name>
    <dbReference type="NCBI Taxonomy" id="8218"/>
    <lineage>
        <taxon>Eukaryota</taxon>
        <taxon>Metazoa</taxon>
        <taxon>Chordata</taxon>
        <taxon>Craniata</taxon>
        <taxon>Vertebrata</taxon>
        <taxon>Euteleostomi</taxon>
        <taxon>Actinopterygii</taxon>
        <taxon>Neopterygii</taxon>
        <taxon>Teleostei</taxon>
        <taxon>Neoteleostei</taxon>
        <taxon>Acanthomorphata</taxon>
        <taxon>Eupercaria</taxon>
        <taxon>Perciformes</taxon>
        <taxon>Notothenioidei</taxon>
        <taxon>Bathydraconidae</taxon>
        <taxon>Gymnodraco</taxon>
    </lineage>
</organism>
<dbReference type="GeneID" id="117538029"/>
<evidence type="ECO:0000313" key="3">
    <source>
        <dbReference type="RefSeq" id="XP_034059417.1"/>
    </source>
</evidence>
<dbReference type="Gene3D" id="3.30.420.10">
    <property type="entry name" value="Ribonuclease H-like superfamily/Ribonuclease H"/>
    <property type="match status" value="1"/>
</dbReference>
<reference evidence="3 4" key="1">
    <citation type="submission" date="2025-04" db="UniProtKB">
        <authorList>
            <consortium name="RefSeq"/>
        </authorList>
    </citation>
    <scope>IDENTIFICATION</scope>
</reference>
<dbReference type="InterPro" id="IPR012337">
    <property type="entry name" value="RNaseH-like_sf"/>
</dbReference>
<feature type="domain" description="Integrase core" evidence="1">
    <location>
        <begin position="195"/>
        <end position="370"/>
    </location>
</feature>
<dbReference type="OrthoDB" id="10045093at2759"/>